<keyword evidence="2" id="KW-0004">4Fe-4S</keyword>
<dbReference type="SUPFAM" id="SSF102114">
    <property type="entry name" value="Radical SAM enzymes"/>
    <property type="match status" value="1"/>
</dbReference>
<dbReference type="GO" id="GO:0005737">
    <property type="term" value="C:cytoplasm"/>
    <property type="evidence" value="ECO:0007669"/>
    <property type="project" value="UniProtKB-SubCell"/>
</dbReference>
<dbReference type="KEGG" id="ttk:TST_0108"/>
<evidence type="ECO:0000256" key="1">
    <source>
        <dbReference type="ARBA" id="ARBA00006100"/>
    </source>
</evidence>
<accession>A0A0S3QRF2</accession>
<keyword evidence="2" id="KW-0143">Chaperone</keyword>
<dbReference type="CDD" id="cd01335">
    <property type="entry name" value="Radical_SAM"/>
    <property type="match status" value="1"/>
</dbReference>
<evidence type="ECO:0000313" key="5">
    <source>
        <dbReference type="Proteomes" id="UP000063234"/>
    </source>
</evidence>
<dbReference type="SFLD" id="SFLDF00562">
    <property type="entry name" value="HemN-like__clustered_with_heat"/>
    <property type="match status" value="1"/>
</dbReference>
<dbReference type="PATRIC" id="fig|1298851.3.peg.111"/>
<proteinExistence type="inferred from homology"/>
<dbReference type="OrthoDB" id="9808022at2"/>
<feature type="domain" description="Radical SAM core" evidence="3">
    <location>
        <begin position="10"/>
        <end position="238"/>
    </location>
</feature>
<comment type="function">
    <text evidence="2">Probably acts as a heme chaperone, transferring heme to an unknown acceptor. Binds one molecule of heme per monomer, possibly covalently. Binds 1 [4Fe-4S] cluster. The cluster is coordinated with 3 cysteines and an exchangeable S-adenosyl-L-methionine.</text>
</comment>
<dbReference type="InterPro" id="IPR058240">
    <property type="entry name" value="rSAM_sf"/>
</dbReference>
<gene>
    <name evidence="4" type="primary">hemN</name>
    <name evidence="4" type="ORF">TST_0108</name>
</gene>
<keyword evidence="2" id="KW-0408">Iron</keyword>
<sequence>MKGENRTLKESRVRLKGLYVHIPFCVKKCSYCAFYSVPYEEGLIKPLFQAILKELEERRVYLAPSYTLYVGGGTPTVCGFELVRFLERLLKRITADPVEFTVEANPATFDIHLLKALRALGVTRISLGVQSFDDYCLSFLGRVHTGVEAKRTLQLALGIFENVNIDLIFAVPGQSKGAFVRDLQTAIQFPIKHISLYGLTFEEGTLLYERFLKKEIEPVSDEEWEDFYLLAHEYLSEKGFVHYEVSNYAVKGYHCLHNLMYWRCREYVGLGPAAASFIEGCREKNPESIKEYMEGINTGSLKRKREKVLNIWHEKVMLGLRVLSGVNLKGFPEIVRKQLLDKAKPLIQEGFLEYQPPCLRIPVGKMPVMNSILAFLL</sequence>
<dbReference type="STRING" id="1298851.TST_0108"/>
<comment type="subcellular location">
    <subcellularLocation>
        <location evidence="2">Cytoplasm</location>
    </subcellularLocation>
</comment>
<dbReference type="InterPro" id="IPR007197">
    <property type="entry name" value="rSAM"/>
</dbReference>
<dbReference type="GO" id="GO:0006779">
    <property type="term" value="P:porphyrin-containing compound biosynthetic process"/>
    <property type="evidence" value="ECO:0007669"/>
    <property type="project" value="InterPro"/>
</dbReference>
<dbReference type="GO" id="GO:0051539">
    <property type="term" value="F:4 iron, 4 sulfur cluster binding"/>
    <property type="evidence" value="ECO:0007669"/>
    <property type="project" value="UniProtKB-UniRule"/>
</dbReference>
<dbReference type="EMBL" id="AP013035">
    <property type="protein sequence ID" value="BAT70918.1"/>
    <property type="molecule type" value="Genomic_DNA"/>
</dbReference>
<dbReference type="GO" id="GO:0046872">
    <property type="term" value="F:metal ion binding"/>
    <property type="evidence" value="ECO:0007669"/>
    <property type="project" value="UniProtKB-UniRule"/>
</dbReference>
<dbReference type="RefSeq" id="WP_068548666.1">
    <property type="nucleotide sequence ID" value="NZ_AP013035.1"/>
</dbReference>
<keyword evidence="2" id="KW-0479">Metal-binding</keyword>
<dbReference type="SFLD" id="SFLDS00029">
    <property type="entry name" value="Radical_SAM"/>
    <property type="match status" value="1"/>
</dbReference>
<organism evidence="4 5">
    <name type="scientific">Thermosulfidibacter takaii (strain DSM 17441 / JCM 13301 / NBRC 103674 / ABI70S6)</name>
    <dbReference type="NCBI Taxonomy" id="1298851"/>
    <lineage>
        <taxon>Bacteria</taxon>
        <taxon>Pseudomonadati</taxon>
        <taxon>Thermosulfidibacterota</taxon>
        <taxon>Thermosulfidibacteria</taxon>
        <taxon>Thermosulfidibacterales</taxon>
        <taxon>Thermosulfidibacteraceae</taxon>
    </lineage>
</organism>
<comment type="similarity">
    <text evidence="1">Belongs to the anaerobic coproporphyrinogen-III oxidase family. HemW subfamily.</text>
</comment>
<dbReference type="PANTHER" id="PTHR13932:SF5">
    <property type="entry name" value="RADICAL S-ADENOSYL METHIONINE DOMAIN-CONTAINING PROTEIN 1, MITOCHONDRIAL"/>
    <property type="match status" value="1"/>
</dbReference>
<name>A0A0S3QRF2_THET7</name>
<dbReference type="SMART" id="SM00729">
    <property type="entry name" value="Elp3"/>
    <property type="match status" value="1"/>
</dbReference>
<keyword evidence="2" id="KW-0349">Heme</keyword>
<dbReference type="InterPro" id="IPR034505">
    <property type="entry name" value="Coproporphyrinogen-III_oxidase"/>
</dbReference>
<evidence type="ECO:0000259" key="3">
    <source>
        <dbReference type="PROSITE" id="PS51918"/>
    </source>
</evidence>
<keyword evidence="4" id="KW-0560">Oxidoreductase</keyword>
<protein>
    <recommendedName>
        <fullName evidence="2">Heme chaperone HemW</fullName>
    </recommendedName>
</protein>
<keyword evidence="2" id="KW-0949">S-adenosyl-L-methionine</keyword>
<dbReference type="PANTHER" id="PTHR13932">
    <property type="entry name" value="COPROPORPHYRINIGEN III OXIDASE"/>
    <property type="match status" value="1"/>
</dbReference>
<dbReference type="NCBIfam" id="TIGR00539">
    <property type="entry name" value="hemN_rel"/>
    <property type="match status" value="1"/>
</dbReference>
<dbReference type="AlphaFoldDB" id="A0A0S3QRF2"/>
<dbReference type="PROSITE" id="PS51918">
    <property type="entry name" value="RADICAL_SAM"/>
    <property type="match status" value="1"/>
</dbReference>
<dbReference type="Pfam" id="PF04055">
    <property type="entry name" value="Radical_SAM"/>
    <property type="match status" value="1"/>
</dbReference>
<dbReference type="InterPro" id="IPR004559">
    <property type="entry name" value="HemW-like"/>
</dbReference>
<keyword evidence="5" id="KW-1185">Reference proteome</keyword>
<dbReference type="GO" id="GO:0004109">
    <property type="term" value="F:coproporphyrinogen oxidase activity"/>
    <property type="evidence" value="ECO:0007669"/>
    <property type="project" value="InterPro"/>
</dbReference>
<evidence type="ECO:0000313" key="4">
    <source>
        <dbReference type="EMBL" id="BAT70918.1"/>
    </source>
</evidence>
<reference evidence="5" key="1">
    <citation type="journal article" date="2018" name="Science">
        <title>A primordial and reversible TCA cycle in a facultatively chemolithoautotrophic thermophile.</title>
        <authorList>
            <person name="Nunoura T."/>
            <person name="Chikaraishi Y."/>
            <person name="Izaki R."/>
            <person name="Suwa T."/>
            <person name="Sato T."/>
            <person name="Harada T."/>
            <person name="Mori K."/>
            <person name="Kato Y."/>
            <person name="Miyazaki M."/>
            <person name="Shimamura S."/>
            <person name="Yanagawa K."/>
            <person name="Shuto A."/>
            <person name="Ohkouchi N."/>
            <person name="Fujita N."/>
            <person name="Takaki Y."/>
            <person name="Atomi H."/>
            <person name="Takai K."/>
        </authorList>
    </citation>
    <scope>NUCLEOTIDE SEQUENCE [LARGE SCALE GENOMIC DNA]</scope>
    <source>
        <strain evidence="5">DSM 17441 / JCM 13301 / NBRC 103674 / ABI70S6</strain>
    </source>
</reference>
<dbReference type="SFLD" id="SFLDG01065">
    <property type="entry name" value="anaerobic_coproporphyrinogen-I"/>
    <property type="match status" value="1"/>
</dbReference>
<dbReference type="Gene3D" id="3.80.30.20">
    <property type="entry name" value="tm_1862 like domain"/>
    <property type="match status" value="1"/>
</dbReference>
<dbReference type="InterPro" id="IPR006638">
    <property type="entry name" value="Elp3/MiaA/NifB-like_rSAM"/>
</dbReference>
<dbReference type="Proteomes" id="UP000063234">
    <property type="component" value="Chromosome"/>
</dbReference>
<evidence type="ECO:0000256" key="2">
    <source>
        <dbReference type="RuleBase" id="RU364116"/>
    </source>
</evidence>
<keyword evidence="2" id="KW-0411">Iron-sulfur</keyword>
<dbReference type="InterPro" id="IPR023404">
    <property type="entry name" value="rSAM_horseshoe"/>
</dbReference>
<keyword evidence="2" id="KW-0963">Cytoplasm</keyword>